<evidence type="ECO:0000256" key="1">
    <source>
        <dbReference type="SAM" id="Phobius"/>
    </source>
</evidence>
<evidence type="ECO:0000313" key="2">
    <source>
        <dbReference type="EMBL" id="MDQ0112200.1"/>
    </source>
</evidence>
<gene>
    <name evidence="2" type="ORF">J2T15_001635</name>
</gene>
<dbReference type="Proteomes" id="UP001229346">
    <property type="component" value="Unassembled WGS sequence"/>
</dbReference>
<dbReference type="RefSeq" id="WP_307202848.1">
    <property type="nucleotide sequence ID" value="NZ_JAUSSU010000003.1"/>
</dbReference>
<keyword evidence="1" id="KW-1133">Transmembrane helix</keyword>
<protein>
    <submittedName>
        <fullName evidence="2">Uncharacterized protein</fullName>
    </submittedName>
</protein>
<feature type="transmembrane region" description="Helical" evidence="1">
    <location>
        <begin position="54"/>
        <end position="71"/>
    </location>
</feature>
<feature type="transmembrane region" description="Helical" evidence="1">
    <location>
        <begin position="83"/>
        <end position="105"/>
    </location>
</feature>
<name>A0ABT9TXW0_PAEHA</name>
<keyword evidence="1" id="KW-0812">Transmembrane</keyword>
<organism evidence="2 3">
    <name type="scientific">Paenibacillus harenae</name>
    <dbReference type="NCBI Taxonomy" id="306543"/>
    <lineage>
        <taxon>Bacteria</taxon>
        <taxon>Bacillati</taxon>
        <taxon>Bacillota</taxon>
        <taxon>Bacilli</taxon>
        <taxon>Bacillales</taxon>
        <taxon>Paenibacillaceae</taxon>
        <taxon>Paenibacillus</taxon>
    </lineage>
</organism>
<comment type="caution">
    <text evidence="2">The sequence shown here is derived from an EMBL/GenBank/DDBJ whole genome shotgun (WGS) entry which is preliminary data.</text>
</comment>
<proteinExistence type="predicted"/>
<dbReference type="EMBL" id="JAUSSU010000003">
    <property type="protein sequence ID" value="MDQ0112200.1"/>
    <property type="molecule type" value="Genomic_DNA"/>
</dbReference>
<evidence type="ECO:0000313" key="3">
    <source>
        <dbReference type="Proteomes" id="UP001229346"/>
    </source>
</evidence>
<sequence length="107" mass="11918">MLATKKRMGYGSFSIVLLMLGFLINWHFDNGFIVSHALFQIIGLDTYSNGTNGFHYPFLASMPFWLAAVLVSKKYANDFGAAVSNRIGELMLALSVFVTTVFLILPF</sequence>
<reference evidence="2 3" key="1">
    <citation type="submission" date="2023-07" db="EMBL/GenBank/DDBJ databases">
        <title>Sorghum-associated microbial communities from plants grown in Nebraska, USA.</title>
        <authorList>
            <person name="Schachtman D."/>
        </authorList>
    </citation>
    <scope>NUCLEOTIDE SEQUENCE [LARGE SCALE GENOMIC DNA]</scope>
    <source>
        <strain evidence="2 3">CC482</strain>
    </source>
</reference>
<keyword evidence="1" id="KW-0472">Membrane</keyword>
<keyword evidence="3" id="KW-1185">Reference proteome</keyword>
<accession>A0ABT9TXW0</accession>
<feature type="transmembrane region" description="Helical" evidence="1">
    <location>
        <begin position="9"/>
        <end position="28"/>
    </location>
</feature>